<organism evidence="1">
    <name type="scientific">Neurospora crassa</name>
    <dbReference type="NCBI Taxonomy" id="5141"/>
    <lineage>
        <taxon>Eukaryota</taxon>
        <taxon>Fungi</taxon>
        <taxon>Dikarya</taxon>
        <taxon>Ascomycota</taxon>
        <taxon>Pezizomycotina</taxon>
        <taxon>Sordariomycetes</taxon>
        <taxon>Sordariomycetidae</taxon>
        <taxon>Sordariales</taxon>
        <taxon>Sordariaceae</taxon>
        <taxon>Neurospora</taxon>
    </lineage>
</organism>
<sequence length="114" mass="12412">MPPFAPILSVIRITGCAQDCGRLHFDATRGGPIEQRPTSSNVIARKGASSVLQRHQDASGTRTGCPAKLWNLWGCGYELDLNGLTHEKVKGESRQPDQLACSQNAFTKRFAQST</sequence>
<proteinExistence type="predicted"/>
<protein>
    <submittedName>
        <fullName evidence="1">Uncharacterized protein</fullName>
    </submittedName>
</protein>
<reference evidence="1" key="1">
    <citation type="submission" date="2004-01" db="EMBL/GenBank/DDBJ databases">
        <authorList>
            <person name="Schulte U."/>
            <person name="Aign V."/>
            <person name="Hoheisel J."/>
            <person name="Brandt P."/>
            <person name="Fartmann B."/>
            <person name="Holland R."/>
            <person name="Nyakatura G."/>
            <person name="Mewes H.W."/>
            <person name="Mannhaupt G."/>
        </authorList>
    </citation>
    <scope>NUCLEOTIDE SEQUENCE</scope>
</reference>
<name>Q6MFE2_NEUCS</name>
<dbReference type="AlphaFoldDB" id="Q6MFE2"/>
<dbReference type="EMBL" id="BX908789">
    <property type="protein sequence ID" value="CAF05881.1"/>
    <property type="molecule type" value="Genomic_DNA"/>
</dbReference>
<reference evidence="1" key="2">
    <citation type="submission" date="2004-01" db="EMBL/GenBank/DDBJ databases">
        <authorList>
            <person name="German Neurospora genome project"/>
        </authorList>
    </citation>
    <scope>NUCLEOTIDE SEQUENCE</scope>
</reference>
<accession>Q6MFE2</accession>
<evidence type="ECO:0000313" key="1">
    <source>
        <dbReference type="EMBL" id="CAF05881.1"/>
    </source>
</evidence>